<dbReference type="RefSeq" id="WP_245874279.1">
    <property type="nucleotide sequence ID" value="NZ_JBBNOP010000002.1"/>
</dbReference>
<evidence type="ECO:0000313" key="2">
    <source>
        <dbReference type="EMBL" id="MEQ3362093.1"/>
    </source>
</evidence>
<protein>
    <recommendedName>
        <fullName evidence="4">Pilus assembly protein TadE</fullName>
    </recommendedName>
</protein>
<evidence type="ECO:0000313" key="3">
    <source>
        <dbReference type="Proteomes" id="UP001487305"/>
    </source>
</evidence>
<reference evidence="2 3" key="1">
    <citation type="submission" date="2024-04" db="EMBL/GenBank/DDBJ databases">
        <title>Human intestinal bacterial collection.</title>
        <authorList>
            <person name="Pauvert C."/>
            <person name="Hitch T.C.A."/>
            <person name="Clavel T."/>
        </authorList>
    </citation>
    <scope>NUCLEOTIDE SEQUENCE [LARGE SCALE GENOMIC DNA]</scope>
    <source>
        <strain evidence="2 3">CLA-KB-H42</strain>
    </source>
</reference>
<organism evidence="2 3">
    <name type="scientific">Raoultibacter massiliensis</name>
    <dbReference type="NCBI Taxonomy" id="1852371"/>
    <lineage>
        <taxon>Bacteria</taxon>
        <taxon>Bacillati</taxon>
        <taxon>Actinomycetota</taxon>
        <taxon>Coriobacteriia</taxon>
        <taxon>Eggerthellales</taxon>
        <taxon>Eggerthellaceae</taxon>
        <taxon>Raoultibacter</taxon>
    </lineage>
</organism>
<keyword evidence="1" id="KW-1133">Transmembrane helix</keyword>
<proteinExistence type="predicted"/>
<dbReference type="EMBL" id="JBBNOP010000002">
    <property type="protein sequence ID" value="MEQ3362093.1"/>
    <property type="molecule type" value="Genomic_DNA"/>
</dbReference>
<name>A0ABV1JAI4_9ACTN</name>
<gene>
    <name evidence="2" type="ORF">AAA083_03775</name>
</gene>
<keyword evidence="1" id="KW-0812">Transmembrane</keyword>
<comment type="caution">
    <text evidence="2">The sequence shown here is derived from an EMBL/GenBank/DDBJ whole genome shotgun (WGS) entry which is preliminary data.</text>
</comment>
<sequence length="153" mass="16645">MGMMMLRRARSKGLHDRCGQMTVEFAVAFPVFLIVAVICVNALLFFADCASFDRLFRDAVRVHAASPSYGQTLEDSRVLVLGTLEESVQRDNLSIDVAVESQSGGHAKFTATERFAPTLFGLGLKSSVFGVALPQIEHSASMTIDCYKPGVLL</sequence>
<keyword evidence="3" id="KW-1185">Reference proteome</keyword>
<evidence type="ECO:0000256" key="1">
    <source>
        <dbReference type="SAM" id="Phobius"/>
    </source>
</evidence>
<dbReference type="Proteomes" id="UP001487305">
    <property type="component" value="Unassembled WGS sequence"/>
</dbReference>
<feature type="transmembrane region" description="Helical" evidence="1">
    <location>
        <begin position="21"/>
        <end position="47"/>
    </location>
</feature>
<accession>A0ABV1JAI4</accession>
<evidence type="ECO:0008006" key="4">
    <source>
        <dbReference type="Google" id="ProtNLM"/>
    </source>
</evidence>
<keyword evidence="1" id="KW-0472">Membrane</keyword>